<comment type="caution">
    <text evidence="1">The sequence shown here is derived from an EMBL/GenBank/DDBJ whole genome shotgun (WGS) entry which is preliminary data.</text>
</comment>
<evidence type="ECO:0000313" key="2">
    <source>
        <dbReference type="Proteomes" id="UP000594638"/>
    </source>
</evidence>
<evidence type="ECO:0000313" key="1">
    <source>
        <dbReference type="EMBL" id="CAA2962969.1"/>
    </source>
</evidence>
<keyword evidence="2" id="KW-1185">Reference proteome</keyword>
<accession>A0A8S0QD11</accession>
<sequence>MTRVVNPVRFPIDEGIVPFRLFLKMSNSIREGIAVPMFEGIGPESSSSSSKPIFKNQSGNPRIIEYDGLKLCLIPEPCREVGAELACLNFDINEFKPRHPVETVVEYHGNIWLQLTN</sequence>
<protein>
    <submittedName>
        <fullName evidence="1">Uncharacterized protein</fullName>
    </submittedName>
</protein>
<dbReference type="Gramene" id="OE9A007389T1">
    <property type="protein sequence ID" value="OE9A007389C1"/>
    <property type="gene ID" value="OE9A007389"/>
</dbReference>
<dbReference type="Proteomes" id="UP000594638">
    <property type="component" value="Unassembled WGS sequence"/>
</dbReference>
<organism evidence="1 2">
    <name type="scientific">Olea europaea subsp. europaea</name>
    <dbReference type="NCBI Taxonomy" id="158383"/>
    <lineage>
        <taxon>Eukaryota</taxon>
        <taxon>Viridiplantae</taxon>
        <taxon>Streptophyta</taxon>
        <taxon>Embryophyta</taxon>
        <taxon>Tracheophyta</taxon>
        <taxon>Spermatophyta</taxon>
        <taxon>Magnoliopsida</taxon>
        <taxon>eudicotyledons</taxon>
        <taxon>Gunneridae</taxon>
        <taxon>Pentapetalae</taxon>
        <taxon>asterids</taxon>
        <taxon>lamiids</taxon>
        <taxon>Lamiales</taxon>
        <taxon>Oleaceae</taxon>
        <taxon>Oleeae</taxon>
        <taxon>Olea</taxon>
    </lineage>
</organism>
<dbReference type="AlphaFoldDB" id="A0A8S0QD11"/>
<dbReference type="EMBL" id="CACTIH010001806">
    <property type="protein sequence ID" value="CAA2962969.1"/>
    <property type="molecule type" value="Genomic_DNA"/>
</dbReference>
<reference evidence="1 2" key="1">
    <citation type="submission" date="2019-12" db="EMBL/GenBank/DDBJ databases">
        <authorList>
            <person name="Alioto T."/>
            <person name="Alioto T."/>
            <person name="Gomez Garrido J."/>
        </authorList>
    </citation>
    <scope>NUCLEOTIDE SEQUENCE [LARGE SCALE GENOMIC DNA]</scope>
</reference>
<gene>
    <name evidence="1" type="ORF">OLEA9_A007389</name>
</gene>
<proteinExistence type="predicted"/>
<name>A0A8S0QD11_OLEEU</name>